<accession>A0A089NNM5</accession>
<dbReference type="eggNOG" id="ENOG50310I7">
    <property type="taxonomic scope" value="Bacteria"/>
</dbReference>
<dbReference type="EMBL" id="CP003811">
    <property type="protein sequence ID" value="AIQ88972.1"/>
    <property type="molecule type" value="Genomic_DNA"/>
</dbReference>
<dbReference type="Proteomes" id="UP000029492">
    <property type="component" value="Chromosome"/>
</dbReference>
<organism evidence="1 2">
    <name type="scientific">Methylobacterium oryzae CBMB20</name>
    <dbReference type="NCBI Taxonomy" id="693986"/>
    <lineage>
        <taxon>Bacteria</taxon>
        <taxon>Pseudomonadati</taxon>
        <taxon>Pseudomonadota</taxon>
        <taxon>Alphaproteobacteria</taxon>
        <taxon>Hyphomicrobiales</taxon>
        <taxon>Methylobacteriaceae</taxon>
        <taxon>Methylobacterium</taxon>
    </lineage>
</organism>
<dbReference type="KEGG" id="mor:MOC_1217"/>
<keyword evidence="2" id="KW-1185">Reference proteome</keyword>
<evidence type="ECO:0000313" key="1">
    <source>
        <dbReference type="EMBL" id="AIQ88972.1"/>
    </source>
</evidence>
<dbReference type="AlphaFoldDB" id="A0A089NNM5"/>
<dbReference type="RefSeq" id="WP_236961534.1">
    <property type="nucleotide sequence ID" value="NZ_CP003811.1"/>
</dbReference>
<dbReference type="HOGENOM" id="CLU_2666916_0_0_5"/>
<name>A0A089NNM5_9HYPH</name>
<gene>
    <name evidence="1" type="ORF">MOC_1217</name>
</gene>
<evidence type="ECO:0000313" key="2">
    <source>
        <dbReference type="Proteomes" id="UP000029492"/>
    </source>
</evidence>
<protein>
    <submittedName>
        <fullName evidence="1">Protein of unassigned function</fullName>
    </submittedName>
</protein>
<proteinExistence type="predicted"/>
<reference evidence="1 2" key="1">
    <citation type="journal article" date="2014" name="PLoS ONE">
        <title>Genome Information of Methylobacterium oryzae, a Plant-Probiotic Methylotroph in the Phyllosphere.</title>
        <authorList>
            <person name="Kwak M.J."/>
            <person name="Jeong H."/>
            <person name="Madhaiyan M."/>
            <person name="Lee Y."/>
            <person name="Sa T.M."/>
            <person name="Oh T.K."/>
            <person name="Kim J.F."/>
        </authorList>
    </citation>
    <scope>NUCLEOTIDE SEQUENCE [LARGE SCALE GENOMIC DNA]</scope>
    <source>
        <strain evidence="1 2">CBMB20</strain>
    </source>
</reference>
<sequence length="75" mass="7492">MAGLVGLLTVVGAYQLARLSRPDAAPMAAAVAAVAGPAHPGIADPQTTGALAASEFARSTRLDPCLVPASDRLRP</sequence>